<name>A0ABV0RUQ4_9TELE</name>
<evidence type="ECO:0000313" key="2">
    <source>
        <dbReference type="Proteomes" id="UP001434883"/>
    </source>
</evidence>
<reference evidence="1 2" key="1">
    <citation type="submission" date="2021-06" db="EMBL/GenBank/DDBJ databases">
        <authorList>
            <person name="Palmer J.M."/>
        </authorList>
    </citation>
    <scope>NUCLEOTIDE SEQUENCE [LARGE SCALE GENOMIC DNA]</scope>
    <source>
        <strain evidence="1 2">XC_2019</strain>
        <tissue evidence="1">Muscle</tissue>
    </source>
</reference>
<evidence type="ECO:0000313" key="1">
    <source>
        <dbReference type="EMBL" id="MEQ2211745.1"/>
    </source>
</evidence>
<organism evidence="1 2">
    <name type="scientific">Xenoophorus captivus</name>
    <dbReference type="NCBI Taxonomy" id="1517983"/>
    <lineage>
        <taxon>Eukaryota</taxon>
        <taxon>Metazoa</taxon>
        <taxon>Chordata</taxon>
        <taxon>Craniata</taxon>
        <taxon>Vertebrata</taxon>
        <taxon>Euteleostomi</taxon>
        <taxon>Actinopterygii</taxon>
        <taxon>Neopterygii</taxon>
        <taxon>Teleostei</taxon>
        <taxon>Neoteleostei</taxon>
        <taxon>Acanthomorphata</taxon>
        <taxon>Ovalentaria</taxon>
        <taxon>Atherinomorphae</taxon>
        <taxon>Cyprinodontiformes</taxon>
        <taxon>Goodeidae</taxon>
        <taxon>Xenoophorus</taxon>
    </lineage>
</organism>
<keyword evidence="2" id="KW-1185">Reference proteome</keyword>
<dbReference type="EMBL" id="JAHRIN010059114">
    <property type="protein sequence ID" value="MEQ2211745.1"/>
    <property type="molecule type" value="Genomic_DNA"/>
</dbReference>
<accession>A0ABV0RUQ4</accession>
<proteinExistence type="predicted"/>
<protein>
    <submittedName>
        <fullName evidence="1">Uncharacterized protein</fullName>
    </submittedName>
</protein>
<sequence length="112" mass="12252">MLSEEWVHRPDSTCSQVCESSHIQLLCIPETSQACCCLTDTAAGPLEQLAEEMKMWWTHILHTLASCHLTFTSPNFTQRGTLGRCQIRDSNPCSSGIAAALLPGSEPCVICD</sequence>
<dbReference type="Proteomes" id="UP001434883">
    <property type="component" value="Unassembled WGS sequence"/>
</dbReference>
<gene>
    <name evidence="1" type="ORF">XENOCAPTIV_014429</name>
</gene>
<comment type="caution">
    <text evidence="1">The sequence shown here is derived from an EMBL/GenBank/DDBJ whole genome shotgun (WGS) entry which is preliminary data.</text>
</comment>